<evidence type="ECO:0000313" key="8">
    <source>
        <dbReference type="Proteomes" id="UP000619838"/>
    </source>
</evidence>
<name>A0ABR9XTS6_9CHLB</name>
<dbReference type="InterPro" id="IPR027417">
    <property type="entry name" value="P-loop_NTPase"/>
</dbReference>
<comment type="similarity">
    <text evidence="1 5">Belongs to the CoaE family.</text>
</comment>
<dbReference type="Proteomes" id="UP000619838">
    <property type="component" value="Unassembled WGS sequence"/>
</dbReference>
<keyword evidence="8" id="KW-1185">Reference proteome</keyword>
<keyword evidence="3 5" id="KW-0067">ATP-binding</keyword>
<dbReference type="RefSeq" id="WP_175187805.1">
    <property type="nucleotide sequence ID" value="NZ_JABVZQ010000022.1"/>
</dbReference>
<comment type="function">
    <text evidence="5">Catalyzes the phosphorylation of the 3'-hydroxyl group of dephosphocoenzyme A to form coenzyme A.</text>
</comment>
<evidence type="ECO:0000256" key="5">
    <source>
        <dbReference type="HAMAP-Rule" id="MF_00376"/>
    </source>
</evidence>
<keyword evidence="5" id="KW-0963">Cytoplasm</keyword>
<dbReference type="Gene3D" id="3.40.50.300">
    <property type="entry name" value="P-loop containing nucleotide triphosphate hydrolases"/>
    <property type="match status" value="1"/>
</dbReference>
<reference evidence="7 8" key="1">
    <citation type="journal article" date="2020" name="Microorganisms">
        <title>Simultaneous Genome Sequencing of Prosthecochloris ethylica and Desulfuromonas acetoxidans within a Syntrophic Mixture Reveals Unique Pili and Protein Interactions.</title>
        <authorList>
            <person name="Kyndt J.A."/>
            <person name="Van Beeumen J.J."/>
            <person name="Meyer T.E."/>
        </authorList>
    </citation>
    <scope>NUCLEOTIDE SEQUENCE [LARGE SCALE GENOMIC DNA]</scope>
    <source>
        <strain evidence="7 8">N3</strain>
    </source>
</reference>
<dbReference type="GO" id="GO:0004140">
    <property type="term" value="F:dephospho-CoA kinase activity"/>
    <property type="evidence" value="ECO:0007669"/>
    <property type="project" value="UniProtKB-EC"/>
</dbReference>
<dbReference type="PROSITE" id="PS51219">
    <property type="entry name" value="DPCK"/>
    <property type="match status" value="1"/>
</dbReference>
<evidence type="ECO:0000256" key="6">
    <source>
        <dbReference type="NCBIfam" id="TIGR00152"/>
    </source>
</evidence>
<comment type="subcellular location">
    <subcellularLocation>
        <location evidence="5">Cytoplasm</location>
    </subcellularLocation>
</comment>
<keyword evidence="2 5" id="KW-0547">Nucleotide-binding</keyword>
<dbReference type="HAMAP" id="MF_00376">
    <property type="entry name" value="Dephospho_CoA_kinase"/>
    <property type="match status" value="1"/>
</dbReference>
<dbReference type="CDD" id="cd02022">
    <property type="entry name" value="DPCK"/>
    <property type="match status" value="1"/>
</dbReference>
<evidence type="ECO:0000313" key="7">
    <source>
        <dbReference type="EMBL" id="MBF0637467.1"/>
    </source>
</evidence>
<keyword evidence="4 5" id="KW-0173">Coenzyme A biosynthesis</keyword>
<dbReference type="SUPFAM" id="SSF52540">
    <property type="entry name" value="P-loop containing nucleoside triphosphate hydrolases"/>
    <property type="match status" value="1"/>
</dbReference>
<evidence type="ECO:0000256" key="4">
    <source>
        <dbReference type="ARBA" id="ARBA00022993"/>
    </source>
</evidence>
<dbReference type="PANTHER" id="PTHR10695">
    <property type="entry name" value="DEPHOSPHO-COA KINASE-RELATED"/>
    <property type="match status" value="1"/>
</dbReference>
<dbReference type="EC" id="2.7.1.24" evidence="5 6"/>
<proteinExistence type="inferred from homology"/>
<dbReference type="NCBIfam" id="TIGR00152">
    <property type="entry name" value="dephospho-CoA kinase"/>
    <property type="match status" value="1"/>
</dbReference>
<sequence length="211" mass="23528">MKKSPVLIGVTGGLGSGKSTVCRFLADRGCRLFEADRVARSLQVNDPGVVEAMVQLFGEGVYSRDRDGRLVADRAMIARRVFSDAGLLRRLNGIIHPRVRTAFDEAVREAGRDGVGMLVKEAAILFESGADRGLDEIIVVVADMQIRVQRALDRGMTSRDEVLRRIRAQWPQEELEQRADYVIDNNGSLEELRARTDSVYDMIRAKYHVPG</sequence>
<organism evidence="7 8">
    <name type="scientific">Prosthecochloris ethylica</name>
    <dbReference type="NCBI Taxonomy" id="2743976"/>
    <lineage>
        <taxon>Bacteria</taxon>
        <taxon>Pseudomonadati</taxon>
        <taxon>Chlorobiota</taxon>
        <taxon>Chlorobiia</taxon>
        <taxon>Chlorobiales</taxon>
        <taxon>Chlorobiaceae</taxon>
        <taxon>Prosthecochloris</taxon>
    </lineage>
</organism>
<comment type="catalytic activity">
    <reaction evidence="5">
        <text>3'-dephospho-CoA + ATP = ADP + CoA + H(+)</text>
        <dbReference type="Rhea" id="RHEA:18245"/>
        <dbReference type="ChEBI" id="CHEBI:15378"/>
        <dbReference type="ChEBI" id="CHEBI:30616"/>
        <dbReference type="ChEBI" id="CHEBI:57287"/>
        <dbReference type="ChEBI" id="CHEBI:57328"/>
        <dbReference type="ChEBI" id="CHEBI:456216"/>
        <dbReference type="EC" id="2.7.1.24"/>
    </reaction>
</comment>
<evidence type="ECO:0000256" key="3">
    <source>
        <dbReference type="ARBA" id="ARBA00022840"/>
    </source>
</evidence>
<dbReference type="EMBL" id="JADGII010000022">
    <property type="protein sequence ID" value="MBF0637467.1"/>
    <property type="molecule type" value="Genomic_DNA"/>
</dbReference>
<protein>
    <recommendedName>
        <fullName evidence="5 6">Dephospho-CoA kinase</fullName>
        <ecNumber evidence="5 6">2.7.1.24</ecNumber>
    </recommendedName>
    <alternativeName>
        <fullName evidence="5">Dephosphocoenzyme A kinase</fullName>
    </alternativeName>
</protein>
<feature type="binding site" evidence="5">
    <location>
        <begin position="15"/>
        <end position="20"/>
    </location>
    <ligand>
        <name>ATP</name>
        <dbReference type="ChEBI" id="CHEBI:30616"/>
    </ligand>
</feature>
<accession>A0ABR9XTS6</accession>
<evidence type="ECO:0000256" key="2">
    <source>
        <dbReference type="ARBA" id="ARBA00022741"/>
    </source>
</evidence>
<dbReference type="Pfam" id="PF01121">
    <property type="entry name" value="CoaE"/>
    <property type="match status" value="1"/>
</dbReference>
<dbReference type="PANTHER" id="PTHR10695:SF46">
    <property type="entry name" value="BIFUNCTIONAL COENZYME A SYNTHASE-RELATED"/>
    <property type="match status" value="1"/>
</dbReference>
<evidence type="ECO:0000256" key="1">
    <source>
        <dbReference type="ARBA" id="ARBA00009018"/>
    </source>
</evidence>
<gene>
    <name evidence="5" type="primary">coaE</name>
    <name evidence="7" type="ORF">INT08_09840</name>
</gene>
<keyword evidence="5 7" id="KW-0808">Transferase</keyword>
<comment type="caution">
    <text evidence="7">The sequence shown here is derived from an EMBL/GenBank/DDBJ whole genome shotgun (WGS) entry which is preliminary data.</text>
</comment>
<comment type="pathway">
    <text evidence="5">Cofactor biosynthesis; coenzyme A biosynthesis; CoA from (R)-pantothenate: step 5/5.</text>
</comment>
<dbReference type="InterPro" id="IPR001977">
    <property type="entry name" value="Depp_CoAkinase"/>
</dbReference>
<keyword evidence="5 7" id="KW-0418">Kinase</keyword>